<dbReference type="STRING" id="1447872.A0A1J9QIM6"/>
<reference evidence="2 3" key="1">
    <citation type="submission" date="2015-07" db="EMBL/GenBank/DDBJ databases">
        <title>Emmonsia species relationships and genome sequence.</title>
        <authorList>
            <consortium name="The Broad Institute Genomics Platform"/>
            <person name="Cuomo C.A."/>
            <person name="Munoz J.F."/>
            <person name="Imamovic A."/>
            <person name="Priest M.E."/>
            <person name="Young S."/>
            <person name="Clay O.K."/>
            <person name="McEwen J.G."/>
        </authorList>
    </citation>
    <scope>NUCLEOTIDE SEQUENCE [LARGE SCALE GENOMIC DNA]</scope>
    <source>
        <strain evidence="2 3">UAMH 9510</strain>
    </source>
</reference>
<dbReference type="VEuPathDB" id="FungiDB:AJ78_03776"/>
<dbReference type="AlphaFoldDB" id="A0A1J9QIM6"/>
<dbReference type="CDD" id="cd00198">
    <property type="entry name" value="vWFA"/>
    <property type="match status" value="1"/>
</dbReference>
<keyword evidence="3" id="KW-1185">Reference proteome</keyword>
<accession>A0A1J9QIM6</accession>
<gene>
    <name evidence="2" type="ORF">AJ78_03776</name>
</gene>
<proteinExistence type="predicted"/>
<feature type="compositionally biased region" description="Basic and acidic residues" evidence="1">
    <location>
        <begin position="54"/>
        <end position="63"/>
    </location>
</feature>
<name>A0A1J9QIM6_9EURO</name>
<organism evidence="2 3">
    <name type="scientific">Emergomyces pasteurianus Ep9510</name>
    <dbReference type="NCBI Taxonomy" id="1447872"/>
    <lineage>
        <taxon>Eukaryota</taxon>
        <taxon>Fungi</taxon>
        <taxon>Dikarya</taxon>
        <taxon>Ascomycota</taxon>
        <taxon>Pezizomycotina</taxon>
        <taxon>Eurotiomycetes</taxon>
        <taxon>Eurotiomycetidae</taxon>
        <taxon>Onygenales</taxon>
        <taxon>Ajellomycetaceae</taxon>
        <taxon>Emergomyces</taxon>
    </lineage>
</organism>
<dbReference type="EMBL" id="LGRN01000126">
    <property type="protein sequence ID" value="OJD16023.1"/>
    <property type="molecule type" value="Genomic_DNA"/>
</dbReference>
<evidence type="ECO:0000313" key="3">
    <source>
        <dbReference type="Proteomes" id="UP000182235"/>
    </source>
</evidence>
<dbReference type="SUPFAM" id="SSF53300">
    <property type="entry name" value="vWA-like"/>
    <property type="match status" value="1"/>
</dbReference>
<evidence type="ECO:0000256" key="1">
    <source>
        <dbReference type="SAM" id="MobiDB-lite"/>
    </source>
</evidence>
<feature type="compositionally biased region" description="Polar residues" evidence="1">
    <location>
        <begin position="636"/>
        <end position="646"/>
    </location>
</feature>
<feature type="region of interest" description="Disordered" evidence="1">
    <location>
        <begin position="53"/>
        <end position="90"/>
    </location>
</feature>
<comment type="caution">
    <text evidence="2">The sequence shown here is derived from an EMBL/GenBank/DDBJ whole genome shotgun (WGS) entry which is preliminary data.</text>
</comment>
<feature type="region of interest" description="Disordered" evidence="1">
    <location>
        <begin position="625"/>
        <end position="646"/>
    </location>
</feature>
<dbReference type="OrthoDB" id="5596422at2759"/>
<evidence type="ECO:0000313" key="2">
    <source>
        <dbReference type="EMBL" id="OJD16023.1"/>
    </source>
</evidence>
<dbReference type="Proteomes" id="UP000182235">
    <property type="component" value="Unassembled WGS sequence"/>
</dbReference>
<sequence length="671" mass="74369">MFKITRNEANRTLILLALVLLPIVVLFTILATALACSEYWSLYRERQRLLRSGESGHTRRARSDVPCLSSSSESSKASTKRSESSDGDADTYMKPVLLREHFTTEIHLFLRQDNTAIPAAQPLHIAKQLLSAVSEATTTPSSESYAHPYAIPGRTPSDAIQSKGNIALGEQHSAKDSTKRGNFFRVAEALDFNKQRHSSPGPIHSFYRRRNNLDKELRRWLELTVGPQNPQLRPYTLPMPLPITSAKIDIIADAMKISPRDGLFTWAAVEISADVSNLDGDLETQIGCEVPLDIMILVDNSANVSPVLLKGARNIVLHLVSSLDILVDKLAIGCISADPEQNLQLLLPLSRSEDLTRVRTSKALYEASNLLLKYSSRGVLRHVFVITANSGIALSEMTMNISNRVRFHTISPEPVLGIWASKPMYGRHLSASFDDEAEKESVHASKENLRKIIRHLRFGLNPGVPSNLSIGLSGKNGCDIEAVLGETNCKNFRPGENWALLVKIRAISEAPKVFAGHRGRYESICRHGDTLAKNQTGNDVDHMIDQPHGLHGSSDRALAENIFTVSLKHSHSALSDSTAIKLENKCEITRFPRSNSVVGQKGRRAIHKDARELYDQEHILQGRTKPIHLSRHIDSDNSAGSDQENNSSEWICVHSPSHLSPSRGDGWSWVR</sequence>
<protein>
    <recommendedName>
        <fullName evidence="4">VWFA domain-containing protein</fullName>
    </recommendedName>
</protein>
<dbReference type="InterPro" id="IPR036465">
    <property type="entry name" value="vWFA_dom_sf"/>
</dbReference>
<evidence type="ECO:0008006" key="4">
    <source>
        <dbReference type="Google" id="ProtNLM"/>
    </source>
</evidence>